<feature type="domain" description="RNase H type-1" evidence="1">
    <location>
        <begin position="137"/>
        <end position="226"/>
    </location>
</feature>
<reference evidence="2 3" key="1">
    <citation type="submission" date="2023-10" db="EMBL/GenBank/DDBJ databases">
        <title>Chromosome-scale genome assembly provides insights into flower coloration mechanisms of Canna indica.</title>
        <authorList>
            <person name="Li C."/>
        </authorList>
    </citation>
    <scope>NUCLEOTIDE SEQUENCE [LARGE SCALE GENOMIC DNA]</scope>
    <source>
        <tissue evidence="2">Flower</tissue>
    </source>
</reference>
<dbReference type="Proteomes" id="UP001327560">
    <property type="component" value="Chromosome 5"/>
</dbReference>
<name>A0AAQ3KEU8_9LILI</name>
<dbReference type="GO" id="GO:0003676">
    <property type="term" value="F:nucleic acid binding"/>
    <property type="evidence" value="ECO:0007669"/>
    <property type="project" value="InterPro"/>
</dbReference>
<dbReference type="PANTHER" id="PTHR47074:SF11">
    <property type="entry name" value="REVERSE TRANSCRIPTASE-LIKE PROTEIN"/>
    <property type="match status" value="1"/>
</dbReference>
<accession>A0AAQ3KEU8</accession>
<dbReference type="GO" id="GO:0004523">
    <property type="term" value="F:RNA-DNA hybrid ribonuclease activity"/>
    <property type="evidence" value="ECO:0007669"/>
    <property type="project" value="InterPro"/>
</dbReference>
<evidence type="ECO:0000313" key="2">
    <source>
        <dbReference type="EMBL" id="WOL07488.1"/>
    </source>
</evidence>
<organism evidence="2 3">
    <name type="scientific">Canna indica</name>
    <name type="common">Indian-shot</name>
    <dbReference type="NCBI Taxonomy" id="4628"/>
    <lineage>
        <taxon>Eukaryota</taxon>
        <taxon>Viridiplantae</taxon>
        <taxon>Streptophyta</taxon>
        <taxon>Embryophyta</taxon>
        <taxon>Tracheophyta</taxon>
        <taxon>Spermatophyta</taxon>
        <taxon>Magnoliopsida</taxon>
        <taxon>Liliopsida</taxon>
        <taxon>Zingiberales</taxon>
        <taxon>Cannaceae</taxon>
        <taxon>Canna</taxon>
    </lineage>
</organism>
<proteinExistence type="predicted"/>
<protein>
    <recommendedName>
        <fullName evidence="1">RNase H type-1 domain-containing protein</fullName>
    </recommendedName>
</protein>
<dbReference type="InterPro" id="IPR002156">
    <property type="entry name" value="RNaseH_domain"/>
</dbReference>
<gene>
    <name evidence="2" type="ORF">Cni_G16230</name>
</gene>
<evidence type="ECO:0000259" key="1">
    <source>
        <dbReference type="Pfam" id="PF13456"/>
    </source>
</evidence>
<dbReference type="AlphaFoldDB" id="A0AAQ3KEU8"/>
<dbReference type="PANTHER" id="PTHR47074">
    <property type="entry name" value="BNAC02G40300D PROTEIN"/>
    <property type="match status" value="1"/>
</dbReference>
<dbReference type="InterPro" id="IPR052929">
    <property type="entry name" value="RNase_H-like_EbsB-rel"/>
</dbReference>
<sequence>MINWNIITSNKGDGGLGIRDLSVVKKVMFAKRLLPLLKKEEYIWSKCFIEKYGEVHPWSMKTGRKLSWIARAVMGCMNTLRDDFRRQIGDETQTHVWVLREMMNYNVPRRKDENKPEVVEQAYIDKLGSKIFEEWKIEAAFNPLFAEAKAIWFGLDNTRKKGLSIFCIASDCSRLIKILKEEFDPPLEIEVLIGKIKNQGKELMVDEWCLVNREGNSAIHILAKLAFERLVEIGDELNEWWVENRPDGEEAQLDICASSGGKIGVGMTGKNMDVETNRVKEGYTTDATIEVLSLMNVELDIDANNIVSNVGNVSSKNEVISGCDDGTPSHVNDVSCFAIESVPFEPCKDLHLEMNKNTGQDMCNARYEVAEGARLGTNASLTHGDRA</sequence>
<dbReference type="EMBL" id="CP136894">
    <property type="protein sequence ID" value="WOL07488.1"/>
    <property type="molecule type" value="Genomic_DNA"/>
</dbReference>
<evidence type="ECO:0000313" key="3">
    <source>
        <dbReference type="Proteomes" id="UP001327560"/>
    </source>
</evidence>
<dbReference type="Pfam" id="PF13456">
    <property type="entry name" value="RVT_3"/>
    <property type="match status" value="1"/>
</dbReference>
<keyword evidence="3" id="KW-1185">Reference proteome</keyword>